<gene>
    <name evidence="2" type="ORF">F8237_21380</name>
</gene>
<proteinExistence type="predicted"/>
<evidence type="ECO:0000313" key="3">
    <source>
        <dbReference type="Proteomes" id="UP000325641"/>
    </source>
</evidence>
<evidence type="ECO:0000313" key="2">
    <source>
        <dbReference type="EMBL" id="QFI74735.1"/>
    </source>
</evidence>
<organism evidence="2 3">
    <name type="scientific">Bradyrhizobium betae</name>
    <dbReference type="NCBI Taxonomy" id="244734"/>
    <lineage>
        <taxon>Bacteria</taxon>
        <taxon>Pseudomonadati</taxon>
        <taxon>Pseudomonadota</taxon>
        <taxon>Alphaproteobacteria</taxon>
        <taxon>Hyphomicrobiales</taxon>
        <taxon>Nitrobacteraceae</taxon>
        <taxon>Bradyrhizobium</taxon>
    </lineage>
</organism>
<dbReference type="EMBL" id="CP044543">
    <property type="protein sequence ID" value="QFI74735.1"/>
    <property type="molecule type" value="Genomic_DNA"/>
</dbReference>
<name>A0A5P6P8Z9_9BRAD</name>
<dbReference type="Proteomes" id="UP000325641">
    <property type="component" value="Chromosome"/>
</dbReference>
<dbReference type="AlphaFoldDB" id="A0A5P6P8Z9"/>
<dbReference type="KEGG" id="bbet:F8237_21380"/>
<sequence>MIPGVPSSLRAQRSNPESFRGGILDCFAPLAMTESLARYRGRCSITPCGSGSARNGPSAAWASARSA</sequence>
<protein>
    <submittedName>
        <fullName evidence="2">Uncharacterized protein</fullName>
    </submittedName>
</protein>
<evidence type="ECO:0000256" key="1">
    <source>
        <dbReference type="SAM" id="MobiDB-lite"/>
    </source>
</evidence>
<dbReference type="OrthoDB" id="8256480at2"/>
<feature type="region of interest" description="Disordered" evidence="1">
    <location>
        <begin position="48"/>
        <end position="67"/>
    </location>
</feature>
<accession>A0A5P6P8Z9</accession>
<reference evidence="3" key="1">
    <citation type="submission" date="2019-10" db="EMBL/GenBank/DDBJ databases">
        <title>Complete Genome Sequence of Bradyrhizobium betae type strain PL7HG1T.</title>
        <authorList>
            <person name="Bromfield E.S.P."/>
            <person name="Cloutier S."/>
        </authorList>
    </citation>
    <scope>NUCLEOTIDE SEQUENCE [LARGE SCALE GENOMIC DNA]</scope>
    <source>
        <strain evidence="3">PL7HG1</strain>
    </source>
</reference>